<evidence type="ECO:0000313" key="7">
    <source>
        <dbReference type="EMBL" id="SVC02014.1"/>
    </source>
</evidence>
<comment type="cofactor">
    <cofactor evidence="1">
        <name>[4Fe-4S] cluster</name>
        <dbReference type="ChEBI" id="CHEBI:49883"/>
    </cofactor>
</comment>
<reference evidence="7" key="1">
    <citation type="submission" date="2018-05" db="EMBL/GenBank/DDBJ databases">
        <authorList>
            <person name="Lanie J.A."/>
            <person name="Ng W.-L."/>
            <person name="Kazmierczak K.M."/>
            <person name="Andrzejewski T.M."/>
            <person name="Davidsen T.M."/>
            <person name="Wayne K.J."/>
            <person name="Tettelin H."/>
            <person name="Glass J.I."/>
            <person name="Rusch D."/>
            <person name="Podicherti R."/>
            <person name="Tsui H.-C.T."/>
            <person name="Winkler M.E."/>
        </authorList>
    </citation>
    <scope>NUCLEOTIDE SEQUENCE</scope>
</reference>
<proteinExistence type="predicted"/>
<dbReference type="EMBL" id="UINC01068984">
    <property type="protein sequence ID" value="SVC02014.1"/>
    <property type="molecule type" value="Genomic_DNA"/>
</dbReference>
<dbReference type="PROSITE" id="PS51918">
    <property type="entry name" value="RADICAL_SAM"/>
    <property type="match status" value="1"/>
</dbReference>
<dbReference type="PANTHER" id="PTHR43409">
    <property type="entry name" value="ANAEROBIC MAGNESIUM-PROTOPORPHYRIN IX MONOMETHYL ESTER CYCLASE-RELATED"/>
    <property type="match status" value="1"/>
</dbReference>
<evidence type="ECO:0000256" key="5">
    <source>
        <dbReference type="ARBA" id="ARBA00023014"/>
    </source>
</evidence>
<gene>
    <name evidence="7" type="ORF">METZ01_LOCUS254868</name>
</gene>
<organism evidence="7">
    <name type="scientific">marine metagenome</name>
    <dbReference type="NCBI Taxonomy" id="408172"/>
    <lineage>
        <taxon>unclassified sequences</taxon>
        <taxon>metagenomes</taxon>
        <taxon>ecological metagenomes</taxon>
    </lineage>
</organism>
<keyword evidence="5" id="KW-0411">Iron-sulfur</keyword>
<dbReference type="InterPro" id="IPR058240">
    <property type="entry name" value="rSAM_sf"/>
</dbReference>
<dbReference type="SFLD" id="SFLDG01082">
    <property type="entry name" value="B12-binding_domain_containing"/>
    <property type="match status" value="1"/>
</dbReference>
<dbReference type="Pfam" id="PF04055">
    <property type="entry name" value="Radical_SAM"/>
    <property type="match status" value="1"/>
</dbReference>
<dbReference type="InterPro" id="IPR006638">
    <property type="entry name" value="Elp3/MiaA/NifB-like_rSAM"/>
</dbReference>
<evidence type="ECO:0000256" key="1">
    <source>
        <dbReference type="ARBA" id="ARBA00001966"/>
    </source>
</evidence>
<dbReference type="Gene3D" id="3.80.30.20">
    <property type="entry name" value="tm_1862 like domain"/>
    <property type="match status" value="1"/>
</dbReference>
<evidence type="ECO:0000256" key="3">
    <source>
        <dbReference type="ARBA" id="ARBA00022723"/>
    </source>
</evidence>
<accession>A0A382IQC9</accession>
<protein>
    <recommendedName>
        <fullName evidence="6">Radical SAM core domain-containing protein</fullName>
    </recommendedName>
</protein>
<keyword evidence="3" id="KW-0479">Metal-binding</keyword>
<feature type="domain" description="Radical SAM core" evidence="6">
    <location>
        <begin position="70"/>
        <end position="310"/>
    </location>
</feature>
<dbReference type="GO" id="GO:0046872">
    <property type="term" value="F:metal ion binding"/>
    <property type="evidence" value="ECO:0007669"/>
    <property type="project" value="UniProtKB-KW"/>
</dbReference>
<dbReference type="InterPro" id="IPR007197">
    <property type="entry name" value="rSAM"/>
</dbReference>
<keyword evidence="2" id="KW-0949">S-adenosyl-L-methionine</keyword>
<feature type="non-terminal residue" evidence="7">
    <location>
        <position position="355"/>
    </location>
</feature>
<dbReference type="GO" id="GO:0051536">
    <property type="term" value="F:iron-sulfur cluster binding"/>
    <property type="evidence" value="ECO:0007669"/>
    <property type="project" value="UniProtKB-KW"/>
</dbReference>
<sequence length="355" mass="41191">GEGEKAILSLVDSLSEDKNKKLPFLLKNKIPNLWIKDRETNEVIKNSTGSFQQDLDGPYINRTVWDRWIERPNEYPSVLLGRGCPYKCTYCSNHAMAKLSGGLYVRFRSPKHIVGELDYIKNTYPEVHRVYLEVETFGANRKASYAVFDALGEYNRTLDTPLKFGANMALTSNYMMNPERRIELFEKARFANLTTINIGLESGSERVRKLIKRPQHTNKELIEFCNDAQQKHNIKIIFFILMGLPGETLEDYYETVKVARLAQPYHCYVSIFFPYLGTDLANTAIDMGLIDKEQLSQRRSERTNALLNLPGFSKRRIRFEYIIFSWRVYRGMWPITKVVTNVIASFLKAHPRIYS</sequence>
<dbReference type="SFLD" id="SFLDS00029">
    <property type="entry name" value="Radical_SAM"/>
    <property type="match status" value="1"/>
</dbReference>
<dbReference type="SUPFAM" id="SSF102114">
    <property type="entry name" value="Radical SAM enzymes"/>
    <property type="match status" value="1"/>
</dbReference>
<dbReference type="InterPro" id="IPR051198">
    <property type="entry name" value="BchE-like"/>
</dbReference>
<name>A0A382IQC9_9ZZZZ</name>
<dbReference type="InterPro" id="IPR023404">
    <property type="entry name" value="rSAM_horseshoe"/>
</dbReference>
<dbReference type="AlphaFoldDB" id="A0A382IQC9"/>
<dbReference type="CDD" id="cd01335">
    <property type="entry name" value="Radical_SAM"/>
    <property type="match status" value="1"/>
</dbReference>
<dbReference type="GO" id="GO:0003824">
    <property type="term" value="F:catalytic activity"/>
    <property type="evidence" value="ECO:0007669"/>
    <property type="project" value="InterPro"/>
</dbReference>
<dbReference type="SMART" id="SM00729">
    <property type="entry name" value="Elp3"/>
    <property type="match status" value="1"/>
</dbReference>
<evidence type="ECO:0000256" key="2">
    <source>
        <dbReference type="ARBA" id="ARBA00022691"/>
    </source>
</evidence>
<evidence type="ECO:0000259" key="6">
    <source>
        <dbReference type="PROSITE" id="PS51918"/>
    </source>
</evidence>
<feature type="non-terminal residue" evidence="7">
    <location>
        <position position="1"/>
    </location>
</feature>
<evidence type="ECO:0000256" key="4">
    <source>
        <dbReference type="ARBA" id="ARBA00023004"/>
    </source>
</evidence>
<keyword evidence="4" id="KW-0408">Iron</keyword>